<proteinExistence type="predicted"/>
<evidence type="ECO:0000313" key="1">
    <source>
        <dbReference type="EMBL" id="SHK35033.1"/>
    </source>
</evidence>
<name>A0A1M6RRF3_9FLAO</name>
<gene>
    <name evidence="1" type="ORF">SAMN05444371_2038</name>
</gene>
<dbReference type="PANTHER" id="PTHR36932">
    <property type="entry name" value="CAPSULAR POLYSACCHARIDE BIOSYNTHESIS PROTEIN"/>
    <property type="match status" value="1"/>
</dbReference>
<dbReference type="OrthoDB" id="580775at2"/>
<dbReference type="EMBL" id="FRAM01000002">
    <property type="protein sequence ID" value="SHK35033.1"/>
    <property type="molecule type" value="Genomic_DNA"/>
</dbReference>
<dbReference type="RefSeq" id="WP_072997667.1">
    <property type="nucleotide sequence ID" value="NZ_FRAM01000002.1"/>
</dbReference>
<reference evidence="2" key="1">
    <citation type="submission" date="2016-11" db="EMBL/GenBank/DDBJ databases">
        <authorList>
            <person name="Varghese N."/>
            <person name="Submissions S."/>
        </authorList>
    </citation>
    <scope>NUCLEOTIDE SEQUENCE [LARGE SCALE GENOMIC DNA]</scope>
    <source>
        <strain evidence="2">DSM 18016</strain>
    </source>
</reference>
<dbReference type="PANTHER" id="PTHR36932:SF1">
    <property type="entry name" value="CAPSULAR POLYSACCHARIDE BIOSYNTHESIS PROTEIN"/>
    <property type="match status" value="1"/>
</dbReference>
<dbReference type="Proteomes" id="UP000184498">
    <property type="component" value="Unassembled WGS sequence"/>
</dbReference>
<dbReference type="GO" id="GO:0016874">
    <property type="term" value="F:ligase activity"/>
    <property type="evidence" value="ECO:0007669"/>
    <property type="project" value="UniProtKB-KW"/>
</dbReference>
<keyword evidence="2" id="KW-1185">Reference proteome</keyword>
<protein>
    <submittedName>
        <fullName evidence="1">Phenylacetate-CoA ligase</fullName>
    </submittedName>
</protein>
<keyword evidence="1" id="KW-0436">Ligase</keyword>
<dbReference type="InterPro" id="IPR042099">
    <property type="entry name" value="ANL_N_sf"/>
</dbReference>
<dbReference type="STRING" id="216903.SAMN05444371_2038"/>
<dbReference type="SUPFAM" id="SSF56801">
    <property type="entry name" value="Acetyl-CoA synthetase-like"/>
    <property type="match status" value="1"/>
</dbReference>
<organism evidence="1 2">
    <name type="scientific">Epilithonimonas mollis</name>
    <dbReference type="NCBI Taxonomy" id="216903"/>
    <lineage>
        <taxon>Bacteria</taxon>
        <taxon>Pseudomonadati</taxon>
        <taxon>Bacteroidota</taxon>
        <taxon>Flavobacteriia</taxon>
        <taxon>Flavobacteriales</taxon>
        <taxon>Weeksellaceae</taxon>
        <taxon>Chryseobacterium group</taxon>
        <taxon>Epilithonimonas</taxon>
    </lineage>
</organism>
<dbReference type="InterPro" id="IPR053158">
    <property type="entry name" value="CapK_Type1_Caps_Biosynth"/>
</dbReference>
<dbReference type="Gene3D" id="3.40.50.12780">
    <property type="entry name" value="N-terminal domain of ligase-like"/>
    <property type="match status" value="1"/>
</dbReference>
<accession>A0A1M6RRF3</accession>
<sequence length="454" mass="53155">MKEKLYQILPDFLQGFLISMFNYLAYKDRYGNNYRKYRLEFLKNRKLSLDDLMKIQKERFRKFLSHSKKESGFYSQYQLVDLDDINLLPIVSKEDLRKKIDQVYTIPKKKGIVSKTGGTTGKSLEVLFTKDNMQERFAMLDDFRARFGYELGKKTAWFSGKNLLTKTDVKKNRFWKTDLFYKVRYYSTFHIKEEYLKCYVQDLIKFSPEYIVGFPSSILEIAKFGIKNNYIFPENTVKAVFPTAETVTREMRDVIGRFFKTKLYDQYASSEGAPFIFECKNENLHLEMQSGIFEVLDHTNKPAKSGRLIITSFTTDGTPLVRYDIGDSITLEDSHKKCDCGNHNPLVKEVLGRIDDFIFSPENGKINLGNVSNTLKDTKGIIKFQVIQNHIDKIEILVVKDSLLFNEKVETIFLKNWYDRVGTNMEINLTYVENIPVEKSGKFRIVKNNIKKFL</sequence>
<evidence type="ECO:0000313" key="2">
    <source>
        <dbReference type="Proteomes" id="UP000184498"/>
    </source>
</evidence>
<dbReference type="AlphaFoldDB" id="A0A1M6RRF3"/>